<dbReference type="EMBL" id="BMWY01000004">
    <property type="protein sequence ID" value="GGZ56815.1"/>
    <property type="molecule type" value="Genomic_DNA"/>
</dbReference>
<sequence length="332" mass="38924">MKLSIVIAAYNVDKFIEKCILSCMSQNYPTKNYEVVCVNDGSTDNTSAILDKYRNKYSNFTLITQTNQGLGGARNIGLKQAKGDFIWFIDGDDYIEIEILTEIIKKIDDFNLDTLVLNYNIVQSDNQLFKHGANDVKIDNSTITGSKFYRFNFSKSYSWSFVFKKSLFDNHHILFKEGINMQDSEILPRLLTNVERLSFLKRPCYNYVQHPNSFTNSNDGDKRLNYFKSIIVVSNSLKEFLKTEVKGNNDLKFGLIKKTEMLHQIVFNHLVYFTYDRETLFKVINLLKSNGFYPLRYNAKRKNKIFKIGLNNFPFLMNDVLNFLFRLKHYRR</sequence>
<name>A0ABQ3BWH4_9FLAO</name>
<evidence type="ECO:0000313" key="5">
    <source>
        <dbReference type="Proteomes" id="UP000615593"/>
    </source>
</evidence>
<keyword evidence="2 4" id="KW-0808">Transferase</keyword>
<evidence type="ECO:0000256" key="1">
    <source>
        <dbReference type="ARBA" id="ARBA00022676"/>
    </source>
</evidence>
<dbReference type="CDD" id="cd00761">
    <property type="entry name" value="Glyco_tranf_GTA_type"/>
    <property type="match status" value="1"/>
</dbReference>
<feature type="domain" description="Glycosyltransferase 2-like" evidence="3">
    <location>
        <begin position="4"/>
        <end position="142"/>
    </location>
</feature>
<dbReference type="RefSeq" id="WP_027885619.1">
    <property type="nucleotide sequence ID" value="NZ_BMWY01000004.1"/>
</dbReference>
<dbReference type="InterPro" id="IPR029044">
    <property type="entry name" value="Nucleotide-diphossugar_trans"/>
</dbReference>
<protein>
    <submittedName>
        <fullName evidence="4">Glycosyl transferase</fullName>
    </submittedName>
</protein>
<dbReference type="SUPFAM" id="SSF53448">
    <property type="entry name" value="Nucleotide-diphospho-sugar transferases"/>
    <property type="match status" value="1"/>
</dbReference>
<accession>A0ABQ3BWH4</accession>
<dbReference type="Proteomes" id="UP000615593">
    <property type="component" value="Unassembled WGS sequence"/>
</dbReference>
<dbReference type="GeneID" id="94369467"/>
<organism evidence="4 5">
    <name type="scientific">Mesonia mobilis</name>
    <dbReference type="NCBI Taxonomy" id="369791"/>
    <lineage>
        <taxon>Bacteria</taxon>
        <taxon>Pseudomonadati</taxon>
        <taxon>Bacteroidota</taxon>
        <taxon>Flavobacteriia</taxon>
        <taxon>Flavobacteriales</taxon>
        <taxon>Flavobacteriaceae</taxon>
        <taxon>Mesonia</taxon>
    </lineage>
</organism>
<keyword evidence="5" id="KW-1185">Reference proteome</keyword>
<keyword evidence="1" id="KW-0328">Glycosyltransferase</keyword>
<dbReference type="InterPro" id="IPR001173">
    <property type="entry name" value="Glyco_trans_2-like"/>
</dbReference>
<proteinExistence type="predicted"/>
<evidence type="ECO:0000256" key="2">
    <source>
        <dbReference type="ARBA" id="ARBA00022679"/>
    </source>
</evidence>
<dbReference type="Gene3D" id="3.90.550.10">
    <property type="entry name" value="Spore Coat Polysaccharide Biosynthesis Protein SpsA, Chain A"/>
    <property type="match status" value="1"/>
</dbReference>
<reference evidence="5" key="1">
    <citation type="journal article" date="2019" name="Int. J. Syst. Evol. Microbiol.">
        <title>The Global Catalogue of Microorganisms (GCM) 10K type strain sequencing project: providing services to taxonomists for standard genome sequencing and annotation.</title>
        <authorList>
            <consortium name="The Broad Institute Genomics Platform"/>
            <consortium name="The Broad Institute Genome Sequencing Center for Infectious Disease"/>
            <person name="Wu L."/>
            <person name="Ma J."/>
        </authorList>
    </citation>
    <scope>NUCLEOTIDE SEQUENCE [LARGE SCALE GENOMIC DNA]</scope>
    <source>
        <strain evidence="5">KCTC 12708</strain>
    </source>
</reference>
<dbReference type="GO" id="GO:0016740">
    <property type="term" value="F:transferase activity"/>
    <property type="evidence" value="ECO:0007669"/>
    <property type="project" value="UniProtKB-KW"/>
</dbReference>
<dbReference type="PANTHER" id="PTHR22916:SF51">
    <property type="entry name" value="GLYCOSYLTRANSFERASE EPSH-RELATED"/>
    <property type="match status" value="1"/>
</dbReference>
<dbReference type="PANTHER" id="PTHR22916">
    <property type="entry name" value="GLYCOSYLTRANSFERASE"/>
    <property type="match status" value="1"/>
</dbReference>
<comment type="caution">
    <text evidence="4">The sequence shown here is derived from an EMBL/GenBank/DDBJ whole genome shotgun (WGS) entry which is preliminary data.</text>
</comment>
<evidence type="ECO:0000313" key="4">
    <source>
        <dbReference type="EMBL" id="GGZ56815.1"/>
    </source>
</evidence>
<dbReference type="Pfam" id="PF00535">
    <property type="entry name" value="Glycos_transf_2"/>
    <property type="match status" value="1"/>
</dbReference>
<evidence type="ECO:0000259" key="3">
    <source>
        <dbReference type="Pfam" id="PF00535"/>
    </source>
</evidence>
<gene>
    <name evidence="4" type="ORF">GCM10008088_18020</name>
</gene>